<comment type="caution">
    <text evidence="2">The sequence shown here is derived from an EMBL/GenBank/DDBJ whole genome shotgun (WGS) entry which is preliminary data.</text>
</comment>
<organism evidence="2 3">
    <name type="scientific">Chionoecetes opilio</name>
    <name type="common">Atlantic snow crab</name>
    <name type="synonym">Cancer opilio</name>
    <dbReference type="NCBI Taxonomy" id="41210"/>
    <lineage>
        <taxon>Eukaryota</taxon>
        <taxon>Metazoa</taxon>
        <taxon>Ecdysozoa</taxon>
        <taxon>Arthropoda</taxon>
        <taxon>Crustacea</taxon>
        <taxon>Multicrustacea</taxon>
        <taxon>Malacostraca</taxon>
        <taxon>Eumalacostraca</taxon>
        <taxon>Eucarida</taxon>
        <taxon>Decapoda</taxon>
        <taxon>Pleocyemata</taxon>
        <taxon>Brachyura</taxon>
        <taxon>Eubrachyura</taxon>
        <taxon>Majoidea</taxon>
        <taxon>Majidae</taxon>
        <taxon>Chionoecetes</taxon>
    </lineage>
</organism>
<proteinExistence type="predicted"/>
<keyword evidence="1" id="KW-0472">Membrane</keyword>
<feature type="transmembrane region" description="Helical" evidence="1">
    <location>
        <begin position="28"/>
        <end position="48"/>
    </location>
</feature>
<accession>A0A8J4YGN6</accession>
<keyword evidence="1" id="KW-1133">Transmembrane helix</keyword>
<reference evidence="2" key="1">
    <citation type="submission" date="2020-07" db="EMBL/GenBank/DDBJ databases">
        <title>The High-quality genome of the commercially important snow crab, Chionoecetes opilio.</title>
        <authorList>
            <person name="Jeong J.-H."/>
            <person name="Ryu S."/>
        </authorList>
    </citation>
    <scope>NUCLEOTIDE SEQUENCE</scope>
    <source>
        <strain evidence="2">MADBK_172401_WGS</strain>
        <tissue evidence="2">Digestive gland</tissue>
    </source>
</reference>
<name>A0A8J4YGN6_CHIOP</name>
<sequence length="78" mass="8639">MSFDTMAANTGRHSGACVLQRKLGRGMPYLACGHHILAVIMGAVFGACARPSSGPYIQVFRRFQRQRNPLDKQQFRTG</sequence>
<dbReference type="AlphaFoldDB" id="A0A8J4YGN6"/>
<evidence type="ECO:0000256" key="1">
    <source>
        <dbReference type="SAM" id="Phobius"/>
    </source>
</evidence>
<dbReference type="OrthoDB" id="6773878at2759"/>
<dbReference type="EMBL" id="JACEEZ010002937">
    <property type="protein sequence ID" value="KAG0727840.1"/>
    <property type="molecule type" value="Genomic_DNA"/>
</dbReference>
<evidence type="ECO:0000313" key="3">
    <source>
        <dbReference type="Proteomes" id="UP000770661"/>
    </source>
</evidence>
<protein>
    <submittedName>
        <fullName evidence="2">Uncharacterized protein</fullName>
    </submittedName>
</protein>
<keyword evidence="3" id="KW-1185">Reference proteome</keyword>
<gene>
    <name evidence="2" type="ORF">GWK47_003923</name>
</gene>
<dbReference type="Proteomes" id="UP000770661">
    <property type="component" value="Unassembled WGS sequence"/>
</dbReference>
<keyword evidence="1" id="KW-0812">Transmembrane</keyword>
<evidence type="ECO:0000313" key="2">
    <source>
        <dbReference type="EMBL" id="KAG0727840.1"/>
    </source>
</evidence>